<comment type="subcellular location">
    <subcellularLocation>
        <location evidence="5">Cytoplasm</location>
    </subcellularLocation>
</comment>
<protein>
    <recommendedName>
        <fullName evidence="4 5">Cell division protein FtsZ</fullName>
    </recommendedName>
</protein>
<dbReference type="GO" id="GO:0032153">
    <property type="term" value="C:cell division site"/>
    <property type="evidence" value="ECO:0007669"/>
    <property type="project" value="TreeGrafter"/>
</dbReference>
<evidence type="ECO:0000256" key="1">
    <source>
        <dbReference type="ARBA" id="ARBA00022741"/>
    </source>
</evidence>
<evidence type="ECO:0000256" key="3">
    <source>
        <dbReference type="ARBA" id="ARBA00023210"/>
    </source>
</evidence>
<dbReference type="PROSITE" id="PS01134">
    <property type="entry name" value="FTSZ_1"/>
    <property type="match status" value="1"/>
</dbReference>
<comment type="subunit">
    <text evidence="5">Homodimer. Polymerizes to form a dynamic ring structure in a strictly GTP-dependent manner.</text>
</comment>
<evidence type="ECO:0000256" key="2">
    <source>
        <dbReference type="ARBA" id="ARBA00023134"/>
    </source>
</evidence>
<dbReference type="AlphaFoldDB" id="A0AB38W9V7"/>
<dbReference type="PROSITE" id="PS01135">
    <property type="entry name" value="FTSZ_2"/>
    <property type="match status" value="1"/>
</dbReference>
<evidence type="ECO:0000313" key="7">
    <source>
        <dbReference type="EMBL" id="VEU57170.1"/>
    </source>
</evidence>
<evidence type="ECO:0000313" key="8">
    <source>
        <dbReference type="Proteomes" id="UP000289557"/>
    </source>
</evidence>
<dbReference type="SMART" id="SM00864">
    <property type="entry name" value="Tubulin"/>
    <property type="match status" value="1"/>
</dbReference>
<keyword evidence="5 7" id="KW-0132">Cell division</keyword>
<dbReference type="Gene3D" id="3.40.50.1440">
    <property type="entry name" value="Tubulin/FtsZ, GTPase domain"/>
    <property type="match status" value="1"/>
</dbReference>
<evidence type="ECO:0000259" key="6">
    <source>
        <dbReference type="SMART" id="SM00864"/>
    </source>
</evidence>
<dbReference type="Proteomes" id="UP000289557">
    <property type="component" value="Chromosome"/>
</dbReference>
<keyword evidence="2 5" id="KW-0342">GTP-binding</keyword>
<dbReference type="CDD" id="cd02201">
    <property type="entry name" value="FtsZ_type1"/>
    <property type="match status" value="1"/>
</dbReference>
<dbReference type="EMBL" id="LR214945">
    <property type="protein sequence ID" value="VEU57170.1"/>
    <property type="molecule type" value="Genomic_DNA"/>
</dbReference>
<gene>
    <name evidence="7" type="primary">ftsZ</name>
    <name evidence="7" type="ORF">NCTC10119_00434</name>
</gene>
<dbReference type="NCBIfam" id="TIGR00065">
    <property type="entry name" value="ftsZ"/>
    <property type="match status" value="1"/>
</dbReference>
<dbReference type="GO" id="GO:0005737">
    <property type="term" value="C:cytoplasm"/>
    <property type="evidence" value="ECO:0007669"/>
    <property type="project" value="UniProtKB-SubCell"/>
</dbReference>
<accession>A0AB38W9V7</accession>
<dbReference type="PANTHER" id="PTHR30314:SF3">
    <property type="entry name" value="MITOCHONDRIAL DIVISION PROTEIN FSZA"/>
    <property type="match status" value="1"/>
</dbReference>
<keyword evidence="3 5" id="KW-0717">Septation</keyword>
<dbReference type="Pfam" id="PF00091">
    <property type="entry name" value="Tubulin"/>
    <property type="match status" value="1"/>
</dbReference>
<evidence type="ECO:0000256" key="4">
    <source>
        <dbReference type="NCBIfam" id="TIGR00065"/>
    </source>
</evidence>
<dbReference type="InterPro" id="IPR036525">
    <property type="entry name" value="Tubulin/FtsZ_GTPase_sf"/>
</dbReference>
<dbReference type="InterPro" id="IPR020805">
    <property type="entry name" value="Cell_div_FtsZ_CS"/>
</dbReference>
<dbReference type="GO" id="GO:0000917">
    <property type="term" value="P:division septum assembly"/>
    <property type="evidence" value="ECO:0007669"/>
    <property type="project" value="UniProtKB-KW"/>
</dbReference>
<organism evidence="7 8">
    <name type="scientific">Mycoplasmoides pneumoniae</name>
    <name type="common">Mycoplasma pneumoniae</name>
    <dbReference type="NCBI Taxonomy" id="2104"/>
    <lineage>
        <taxon>Bacteria</taxon>
        <taxon>Bacillati</taxon>
        <taxon>Mycoplasmatota</taxon>
        <taxon>Mycoplasmoidales</taxon>
        <taxon>Mycoplasmoidaceae</taxon>
        <taxon>Mycoplasmoides</taxon>
    </lineage>
</organism>
<proteinExistence type="inferred from homology"/>
<name>A0AB38W9V7_MYCPM</name>
<comment type="function">
    <text evidence="5">Essential cell division protein that forms a contractile ring structure (Z ring) at the future cell division site. The regulation of the ring assembly controls the timing and the location of cell division. One of the functions of the FtsZ ring is to recruit other cell division proteins to the septum to produce a new cell wall between the dividing cells. Binds GTP and shows GTPase activity.</text>
</comment>
<dbReference type="PRINTS" id="PR00423">
    <property type="entry name" value="CELLDVISFTSZ"/>
</dbReference>
<dbReference type="GO" id="GO:0005525">
    <property type="term" value="F:GTP binding"/>
    <property type="evidence" value="ECO:0007669"/>
    <property type="project" value="UniProtKB-KW"/>
</dbReference>
<reference evidence="7 8" key="1">
    <citation type="submission" date="2019-01" db="EMBL/GenBank/DDBJ databases">
        <authorList>
            <consortium name="Pathogen Informatics"/>
        </authorList>
    </citation>
    <scope>NUCLEOTIDE SEQUENCE [LARGE SCALE GENOMIC DNA]</scope>
    <source>
        <strain evidence="7 8">NCTC10119</strain>
    </source>
</reference>
<keyword evidence="1 5" id="KW-0547">Nucleotide-binding</keyword>
<dbReference type="InterPro" id="IPR003008">
    <property type="entry name" value="Tubulin_FtsZ_GTPase"/>
</dbReference>
<dbReference type="SUPFAM" id="SSF52490">
    <property type="entry name" value="Tubulin nucleotide-binding domain-like"/>
    <property type="match status" value="1"/>
</dbReference>
<dbReference type="InterPro" id="IPR045061">
    <property type="entry name" value="FtsZ/CetZ"/>
</dbReference>
<comment type="similarity">
    <text evidence="5">Belongs to the FtsZ family.</text>
</comment>
<sequence length="253" mass="28267">MDWIQTAGAGTQLPENNIKIAVFGIGGAGNNIIDDMLRMHPELQTANVQFFALNTDLQHLKTKRYVQNKAVIQFEESKGLGVGGDPQKGAVLAHHFLEQFHKLSDSFDFCILVAGFGKGTGTGATPVFSKFLSNKGVLNLSIVSYPAMCEGLKAREKAAKGLERLNQATDSFMLFRNDRCTDGIYQLANVAIVKTIKNIIELINLPLQQNIDFEDIRSFFKKPAQRLENEANLFRVTNTFTFSFRRAQYNWAL</sequence>
<keyword evidence="5" id="KW-0131">Cell cycle</keyword>
<evidence type="ECO:0000256" key="5">
    <source>
        <dbReference type="RuleBase" id="RU000631"/>
    </source>
</evidence>
<feature type="domain" description="Tubulin/FtsZ GTPase" evidence="6">
    <location>
        <begin position="19"/>
        <end position="207"/>
    </location>
</feature>
<dbReference type="GO" id="GO:0003924">
    <property type="term" value="F:GTPase activity"/>
    <property type="evidence" value="ECO:0007669"/>
    <property type="project" value="UniProtKB-UniRule"/>
</dbReference>
<dbReference type="InterPro" id="IPR000158">
    <property type="entry name" value="Cell_div_FtsZ"/>
</dbReference>
<dbReference type="PANTHER" id="PTHR30314">
    <property type="entry name" value="CELL DIVISION PROTEIN FTSZ-RELATED"/>
    <property type="match status" value="1"/>
</dbReference>